<evidence type="ECO:0000313" key="6">
    <source>
        <dbReference type="EMBL" id="KAK9045453.1"/>
    </source>
</evidence>
<accession>A0ABR2U6W0</accession>
<evidence type="ECO:0000313" key="7">
    <source>
        <dbReference type="Proteomes" id="UP001396334"/>
    </source>
</evidence>
<dbReference type="Pfam" id="PF13445">
    <property type="entry name" value="zf-RING_UBOX"/>
    <property type="match status" value="1"/>
</dbReference>
<evidence type="ECO:0000259" key="5">
    <source>
        <dbReference type="PROSITE" id="PS50089"/>
    </source>
</evidence>
<dbReference type="InterPro" id="IPR013083">
    <property type="entry name" value="Znf_RING/FYVE/PHD"/>
</dbReference>
<dbReference type="PANTHER" id="PTHR46616:SF1">
    <property type="entry name" value="TRANSCRIPTION FACTOR C2H2 FAMILY-RELATED"/>
    <property type="match status" value="1"/>
</dbReference>
<reference evidence="6 7" key="1">
    <citation type="journal article" date="2024" name="G3 (Bethesda)">
        <title>Genome assembly of Hibiscus sabdariffa L. provides insights into metabolisms of medicinal natural products.</title>
        <authorList>
            <person name="Kim T."/>
        </authorList>
    </citation>
    <scope>NUCLEOTIDE SEQUENCE [LARGE SCALE GENOMIC DNA]</scope>
    <source>
        <strain evidence="6">TK-2024</strain>
        <tissue evidence="6">Old leaves</tissue>
    </source>
</reference>
<dbReference type="PANTHER" id="PTHR46616">
    <property type="entry name" value="UBIQUITIN-PROTEIN LIGASE"/>
    <property type="match status" value="1"/>
</dbReference>
<protein>
    <recommendedName>
        <fullName evidence="5">RING-type domain-containing protein</fullName>
    </recommendedName>
</protein>
<keyword evidence="3" id="KW-0862">Zinc</keyword>
<dbReference type="PROSITE" id="PS00518">
    <property type="entry name" value="ZF_RING_1"/>
    <property type="match status" value="1"/>
</dbReference>
<dbReference type="Gene3D" id="3.30.40.10">
    <property type="entry name" value="Zinc/RING finger domain, C3HC4 (zinc finger)"/>
    <property type="match status" value="1"/>
</dbReference>
<evidence type="ECO:0000256" key="4">
    <source>
        <dbReference type="PROSITE-ProRule" id="PRU00175"/>
    </source>
</evidence>
<evidence type="ECO:0000256" key="3">
    <source>
        <dbReference type="ARBA" id="ARBA00022833"/>
    </source>
</evidence>
<feature type="domain" description="RING-type" evidence="5">
    <location>
        <begin position="133"/>
        <end position="188"/>
    </location>
</feature>
<sequence>MADLFSSAKTVADAAKSTFNNESDKVDKGKVAGAAADLLGAAEDYGKLDKNTGVGQGCGLLEDGSRWYGTPGKTFPPDTVMLLHQAIILAHWLEKALIFCIGFKSSKETSQACSECSDDEVCSNGSRDEGLDCPICWESFNIVENVPYVLWCGHTLCQNCVMGLQPALLKFHTQQIMIPVFISCPWCHLLSLRLAYKGNLKFPRKNFFILWMIESLNGDRYGIARRNLSGENQLVGSPRCNLMLGHQANHGVVRRGSYVNRSEQIRECCYPITLFAGDGCFCHPGFLGSMRYMVPSEHIYWCNLASSFFGRSLHCFYLKFSSSIAVSDLKTYQKLVLAIVVMPLMMSLKWHLPVVQA</sequence>
<dbReference type="InterPro" id="IPR017907">
    <property type="entry name" value="Znf_RING_CS"/>
</dbReference>
<dbReference type="Proteomes" id="UP001396334">
    <property type="component" value="Unassembled WGS sequence"/>
</dbReference>
<name>A0ABR2U6W0_9ROSI</name>
<gene>
    <name evidence="6" type="ORF">V6N11_059333</name>
</gene>
<dbReference type="EMBL" id="JBBPBN010000002">
    <property type="protein sequence ID" value="KAK9045453.1"/>
    <property type="molecule type" value="Genomic_DNA"/>
</dbReference>
<evidence type="ECO:0000256" key="2">
    <source>
        <dbReference type="ARBA" id="ARBA00022771"/>
    </source>
</evidence>
<dbReference type="InterPro" id="IPR027370">
    <property type="entry name" value="Znf-RING_euk"/>
</dbReference>
<keyword evidence="7" id="KW-1185">Reference proteome</keyword>
<keyword evidence="2 4" id="KW-0863">Zinc-finger</keyword>
<organism evidence="6 7">
    <name type="scientific">Hibiscus sabdariffa</name>
    <name type="common">roselle</name>
    <dbReference type="NCBI Taxonomy" id="183260"/>
    <lineage>
        <taxon>Eukaryota</taxon>
        <taxon>Viridiplantae</taxon>
        <taxon>Streptophyta</taxon>
        <taxon>Embryophyta</taxon>
        <taxon>Tracheophyta</taxon>
        <taxon>Spermatophyta</taxon>
        <taxon>Magnoliopsida</taxon>
        <taxon>eudicotyledons</taxon>
        <taxon>Gunneridae</taxon>
        <taxon>Pentapetalae</taxon>
        <taxon>rosids</taxon>
        <taxon>malvids</taxon>
        <taxon>Malvales</taxon>
        <taxon>Malvaceae</taxon>
        <taxon>Malvoideae</taxon>
        <taxon>Hibiscus</taxon>
    </lineage>
</organism>
<dbReference type="InterPro" id="IPR001841">
    <property type="entry name" value="Znf_RING"/>
</dbReference>
<keyword evidence="1" id="KW-0479">Metal-binding</keyword>
<proteinExistence type="predicted"/>
<dbReference type="SUPFAM" id="SSF57850">
    <property type="entry name" value="RING/U-box"/>
    <property type="match status" value="1"/>
</dbReference>
<evidence type="ECO:0000256" key="1">
    <source>
        <dbReference type="ARBA" id="ARBA00022723"/>
    </source>
</evidence>
<dbReference type="PROSITE" id="PS50089">
    <property type="entry name" value="ZF_RING_2"/>
    <property type="match status" value="1"/>
</dbReference>
<comment type="caution">
    <text evidence="6">The sequence shown here is derived from an EMBL/GenBank/DDBJ whole genome shotgun (WGS) entry which is preliminary data.</text>
</comment>